<dbReference type="Proteomes" id="UP000663852">
    <property type="component" value="Unassembled WGS sequence"/>
</dbReference>
<dbReference type="EMBL" id="CAJNOJ010000010">
    <property type="protein sequence ID" value="CAF0782812.1"/>
    <property type="molecule type" value="Genomic_DNA"/>
</dbReference>
<organism evidence="1 2">
    <name type="scientific">Adineta ricciae</name>
    <name type="common">Rotifer</name>
    <dbReference type="NCBI Taxonomy" id="249248"/>
    <lineage>
        <taxon>Eukaryota</taxon>
        <taxon>Metazoa</taxon>
        <taxon>Spiralia</taxon>
        <taxon>Gnathifera</taxon>
        <taxon>Rotifera</taxon>
        <taxon>Eurotatoria</taxon>
        <taxon>Bdelloidea</taxon>
        <taxon>Adinetida</taxon>
        <taxon>Adinetidae</taxon>
        <taxon>Adineta</taxon>
    </lineage>
</organism>
<sequence length="106" mass="12307">MHNRNSSREDLYSKAHVNSLPSGIFQRAINSICFQFITKTNMYFHLISPTQSYQLEKATLTDSTTSAENAWNWTFFIIRYVFKHFLTSFGNPTSSCKFACLSDQFK</sequence>
<gene>
    <name evidence="1" type="ORF">EDS130_LOCUS3925</name>
</gene>
<accession>A0A813RIM4</accession>
<protein>
    <submittedName>
        <fullName evidence="1">Uncharacterized protein</fullName>
    </submittedName>
</protein>
<dbReference type="AlphaFoldDB" id="A0A813RIM4"/>
<reference evidence="1" key="1">
    <citation type="submission" date="2021-02" db="EMBL/GenBank/DDBJ databases">
        <authorList>
            <person name="Nowell W R."/>
        </authorList>
    </citation>
    <scope>NUCLEOTIDE SEQUENCE</scope>
</reference>
<evidence type="ECO:0000313" key="1">
    <source>
        <dbReference type="EMBL" id="CAF0782812.1"/>
    </source>
</evidence>
<comment type="caution">
    <text evidence="1">The sequence shown here is derived from an EMBL/GenBank/DDBJ whole genome shotgun (WGS) entry which is preliminary data.</text>
</comment>
<name>A0A813RIM4_ADIRI</name>
<evidence type="ECO:0000313" key="2">
    <source>
        <dbReference type="Proteomes" id="UP000663852"/>
    </source>
</evidence>
<proteinExistence type="predicted"/>